<dbReference type="RefSeq" id="WP_111478608.1">
    <property type="nucleotide sequence ID" value="NZ_QHKM01000004.1"/>
</dbReference>
<protein>
    <submittedName>
        <fullName evidence="2">Uncharacterized protein</fullName>
    </submittedName>
</protein>
<accession>A0A328BIB5</accession>
<reference evidence="3" key="1">
    <citation type="submission" date="2018-05" db="EMBL/GenBank/DDBJ databases">
        <authorList>
            <person name="Nie L."/>
        </authorList>
    </citation>
    <scope>NUCLEOTIDE SEQUENCE [LARGE SCALE GENOMIC DNA]</scope>
    <source>
        <strain evidence="3">NL</strain>
    </source>
</reference>
<dbReference type="Proteomes" id="UP000248553">
    <property type="component" value="Unassembled WGS sequence"/>
</dbReference>
<dbReference type="EMBL" id="QHKM01000004">
    <property type="protein sequence ID" value="RAK65696.1"/>
    <property type="molecule type" value="Genomic_DNA"/>
</dbReference>
<keyword evidence="3" id="KW-1185">Reference proteome</keyword>
<evidence type="ECO:0000256" key="1">
    <source>
        <dbReference type="SAM" id="MobiDB-lite"/>
    </source>
</evidence>
<evidence type="ECO:0000313" key="2">
    <source>
        <dbReference type="EMBL" id="RAK65696.1"/>
    </source>
</evidence>
<dbReference type="AlphaFoldDB" id="A0A328BIB5"/>
<feature type="region of interest" description="Disordered" evidence="1">
    <location>
        <begin position="224"/>
        <end position="243"/>
    </location>
</feature>
<evidence type="ECO:0000313" key="3">
    <source>
        <dbReference type="Proteomes" id="UP000248553"/>
    </source>
</evidence>
<organism evidence="2 3">
    <name type="scientific">Hymenobacter edaphi</name>
    <dbReference type="NCBI Taxonomy" id="2211146"/>
    <lineage>
        <taxon>Bacteria</taxon>
        <taxon>Pseudomonadati</taxon>
        <taxon>Bacteroidota</taxon>
        <taxon>Cytophagia</taxon>
        <taxon>Cytophagales</taxon>
        <taxon>Hymenobacteraceae</taxon>
        <taxon>Hymenobacter</taxon>
    </lineage>
</organism>
<proteinExistence type="predicted"/>
<gene>
    <name evidence="2" type="ORF">DLM85_13300</name>
</gene>
<sequence length="333" mass="37469">MRELFATFDEDYFDDRNITSERLLKFGRTVEQNLNGDNPDEQFTPLISLLRPLRKNLEADHQRTDQGLTQRGGSVELRDAKLALLGDYMKQDQKLIEYRATKHPELTSVMLPNGLKEYRDANLKNADTLFNRVIKGGTDFQKELTEEFEVQRYRTLYEEFDAARTNASSKQQAVDQGRTGVQNVRKQYTLALTLCVKTVALAFPTDPKRCQSYFPQEMLRRPVRSTNGQEGRLPASGTVSALPDGLDPAYDPAGTVLVLENPGPEPFRACLSVLPGEVCPPAAALLGPGERHELPYDPALGIRYLNLTNQSPREGRYRLTVRVGAAAAARRRR</sequence>
<dbReference type="OrthoDB" id="874784at2"/>
<comment type="caution">
    <text evidence="2">The sequence shown here is derived from an EMBL/GenBank/DDBJ whole genome shotgun (WGS) entry which is preliminary data.</text>
</comment>
<name>A0A328BIB5_9BACT</name>